<keyword evidence="3" id="KW-1185">Reference proteome</keyword>
<dbReference type="AlphaFoldDB" id="A0A6A6UR39"/>
<feature type="region of interest" description="Disordered" evidence="1">
    <location>
        <begin position="268"/>
        <end position="318"/>
    </location>
</feature>
<protein>
    <recommendedName>
        <fullName evidence="4">C2H2-type domain-containing protein</fullName>
    </recommendedName>
</protein>
<feature type="region of interest" description="Disordered" evidence="1">
    <location>
        <begin position="45"/>
        <end position="73"/>
    </location>
</feature>
<dbReference type="Proteomes" id="UP000799302">
    <property type="component" value="Unassembled WGS sequence"/>
</dbReference>
<sequence length="408" mass="45761">MSGSRIAPRSVKLWDLKPYHFGDTETSSSIYIPFVFTLSAPTTTDKEIDPSSSMKRQRLSKAAHQPLTTPLPVDSSTVVSSLPRLACPFVKEFGSQGVQKQACIGQGFKTTHRVKEHLHRCHEPPIACPRCHLELPQDDELETHLNNEPICDKKPAPSNLRPVLMTRMQMRELGKRRKSNVSEESQWKAIYQILFPDQTVVPSPYVQDNEREYQQHMRTELTVELKKLLVAGVLRNTDFEGVRANLRTLLESAIDSGLVDKAVNRATQSFKRPRSSSDDESQSDEISCPDSVLPKEVPNEDDDENRIGPTTESLSSLQRDAAYNSITSPHLHSASSINLPTLQWNPRLDLNASSSEATKWSFENGDCSRTLETPHQIPGQAVDDWLLLQLEPSSPRPVDSQDYGAVEE</sequence>
<dbReference type="OrthoDB" id="3799363at2759"/>
<evidence type="ECO:0008006" key="4">
    <source>
        <dbReference type="Google" id="ProtNLM"/>
    </source>
</evidence>
<evidence type="ECO:0000256" key="1">
    <source>
        <dbReference type="SAM" id="MobiDB-lite"/>
    </source>
</evidence>
<evidence type="ECO:0000313" key="2">
    <source>
        <dbReference type="EMBL" id="KAF2674769.1"/>
    </source>
</evidence>
<name>A0A6A6UR39_9PEZI</name>
<proteinExistence type="predicted"/>
<evidence type="ECO:0000313" key="3">
    <source>
        <dbReference type="Proteomes" id="UP000799302"/>
    </source>
</evidence>
<gene>
    <name evidence="2" type="ORF">BT63DRAFT_474486</name>
</gene>
<feature type="compositionally biased region" description="Polar residues" evidence="1">
    <location>
        <begin position="308"/>
        <end position="318"/>
    </location>
</feature>
<dbReference type="EMBL" id="MU004230">
    <property type="protein sequence ID" value="KAF2674769.1"/>
    <property type="molecule type" value="Genomic_DNA"/>
</dbReference>
<reference evidence="2" key="1">
    <citation type="journal article" date="2020" name="Stud. Mycol.">
        <title>101 Dothideomycetes genomes: a test case for predicting lifestyles and emergence of pathogens.</title>
        <authorList>
            <person name="Haridas S."/>
            <person name="Albert R."/>
            <person name="Binder M."/>
            <person name="Bloem J."/>
            <person name="Labutti K."/>
            <person name="Salamov A."/>
            <person name="Andreopoulos B."/>
            <person name="Baker S."/>
            <person name="Barry K."/>
            <person name="Bills G."/>
            <person name="Bluhm B."/>
            <person name="Cannon C."/>
            <person name="Castanera R."/>
            <person name="Culley D."/>
            <person name="Daum C."/>
            <person name="Ezra D."/>
            <person name="Gonzalez J."/>
            <person name="Henrissat B."/>
            <person name="Kuo A."/>
            <person name="Liang C."/>
            <person name="Lipzen A."/>
            <person name="Lutzoni F."/>
            <person name="Magnuson J."/>
            <person name="Mondo S."/>
            <person name="Nolan M."/>
            <person name="Ohm R."/>
            <person name="Pangilinan J."/>
            <person name="Park H.-J."/>
            <person name="Ramirez L."/>
            <person name="Alfaro M."/>
            <person name="Sun H."/>
            <person name="Tritt A."/>
            <person name="Yoshinaga Y."/>
            <person name="Zwiers L.-H."/>
            <person name="Turgeon B."/>
            <person name="Goodwin S."/>
            <person name="Spatafora J."/>
            <person name="Crous P."/>
            <person name="Grigoriev I."/>
        </authorList>
    </citation>
    <scope>NUCLEOTIDE SEQUENCE</scope>
    <source>
        <strain evidence="2">CBS 115976</strain>
    </source>
</reference>
<accession>A0A6A6UR39</accession>
<dbReference type="PANTHER" id="PTHR38166:SF1">
    <property type="entry name" value="C2H2-TYPE DOMAIN-CONTAINING PROTEIN"/>
    <property type="match status" value="1"/>
</dbReference>
<organism evidence="2 3">
    <name type="scientific">Microthyrium microscopicum</name>
    <dbReference type="NCBI Taxonomy" id="703497"/>
    <lineage>
        <taxon>Eukaryota</taxon>
        <taxon>Fungi</taxon>
        <taxon>Dikarya</taxon>
        <taxon>Ascomycota</taxon>
        <taxon>Pezizomycotina</taxon>
        <taxon>Dothideomycetes</taxon>
        <taxon>Dothideomycetes incertae sedis</taxon>
        <taxon>Microthyriales</taxon>
        <taxon>Microthyriaceae</taxon>
        <taxon>Microthyrium</taxon>
    </lineage>
</organism>
<dbReference type="PANTHER" id="PTHR38166">
    <property type="entry name" value="C2H2-TYPE DOMAIN-CONTAINING PROTEIN-RELATED"/>
    <property type="match status" value="1"/>
</dbReference>